<dbReference type="Pfam" id="PF23290">
    <property type="entry name" value="KOW5_SPT5"/>
    <property type="match status" value="1"/>
</dbReference>
<dbReference type="GeneID" id="94833979"/>
<dbReference type="VEuPathDB" id="TrichDB:TRFO_16918"/>
<dbReference type="Pfam" id="PF00467">
    <property type="entry name" value="KOW"/>
    <property type="match status" value="1"/>
</dbReference>
<dbReference type="AlphaFoldDB" id="A0A1J4KT58"/>
<dbReference type="GO" id="GO:0032044">
    <property type="term" value="C:DSIF complex"/>
    <property type="evidence" value="ECO:0007669"/>
    <property type="project" value="TreeGrafter"/>
</dbReference>
<comment type="caution">
    <text evidence="5">The sequence shown here is derived from an EMBL/GenBank/DDBJ whole genome shotgun (WGS) entry which is preliminary data.</text>
</comment>
<dbReference type="GO" id="GO:0003729">
    <property type="term" value="F:mRNA binding"/>
    <property type="evidence" value="ECO:0007669"/>
    <property type="project" value="TreeGrafter"/>
</dbReference>
<feature type="region of interest" description="Disordered" evidence="3">
    <location>
        <begin position="575"/>
        <end position="594"/>
    </location>
</feature>
<dbReference type="InterPro" id="IPR005824">
    <property type="entry name" value="KOW"/>
</dbReference>
<feature type="compositionally biased region" description="Basic and acidic residues" evidence="3">
    <location>
        <begin position="714"/>
        <end position="723"/>
    </location>
</feature>
<dbReference type="GO" id="GO:0032784">
    <property type="term" value="P:regulation of DNA-templated transcription elongation"/>
    <property type="evidence" value="ECO:0007669"/>
    <property type="project" value="InterPro"/>
</dbReference>
<feature type="region of interest" description="Disordered" evidence="3">
    <location>
        <begin position="704"/>
        <end position="842"/>
    </location>
</feature>
<dbReference type="Pfam" id="PF23291">
    <property type="entry name" value="KOW4_SPT5"/>
    <property type="match status" value="1"/>
</dbReference>
<dbReference type="SMART" id="SM00739">
    <property type="entry name" value="KOW"/>
    <property type="match status" value="5"/>
</dbReference>
<dbReference type="SUPFAM" id="SSF50104">
    <property type="entry name" value="Translation proteins SH3-like domain"/>
    <property type="match status" value="1"/>
</dbReference>
<evidence type="ECO:0000256" key="2">
    <source>
        <dbReference type="ARBA" id="ARBA00023163"/>
    </source>
</evidence>
<dbReference type="InterPro" id="IPR008991">
    <property type="entry name" value="Translation_prot_SH3-like_sf"/>
</dbReference>
<proteinExistence type="inferred from homology"/>
<evidence type="ECO:0000313" key="5">
    <source>
        <dbReference type="EMBL" id="OHT12972.1"/>
    </source>
</evidence>
<feature type="domain" description="KOW" evidence="4">
    <location>
        <begin position="420"/>
        <end position="447"/>
    </location>
</feature>
<evidence type="ECO:0000313" key="6">
    <source>
        <dbReference type="Proteomes" id="UP000179807"/>
    </source>
</evidence>
<sequence length="842" mass="95556">MSSSDSSDSEKRPRHGFRADKYKDDEAIDEDNTDSEDEDSNEENLEDNDMGDFIAEDVEEEDMRNYAFYRNTLDGSSKSKGKSSGRGLREKDLIAQEVNRIKSAHNDYVERDLYIHTSDGVASTPIAQWRMSLIPTTASKKLYLVHVKPSKELYVVFFLAKKYFYNMEDDKSNYPTVYSAFFTNKGSGIIFVEAITPREVITIKNNVPNTMSQQVKMVPVDQMPGCLATPSRKDHLNPGQFVRIRRDNRNELYINDLAQVVSVDKNSSRVLVKLIPRIDYSGLEDNNDLSAQTELTKFKLRQAKTYRPPQEDFDINKLSESARNIVDDVKPKKLKGIPREAISEILASKNSVYLWDNAYFFTTFVYKYYPLDRVISSNLDIGVDEPTKFINGLDISQFERKIPHFENNMYHSLNMKASSAFNVDDIATVRDGEYAGLKVRILSHIDDAHLLVKPIEDEDIELQIEKENLMRFFIPGDHVKVTAGPDVNQTGEIVHIDTKLGRATLLLDTKQKTIDVSIGYLTKTHEINQGEKAIGNYQLFDFIVLTDQTTRGVIWRIENKTIYILMTNGQSRTTTLDGVGSKQKDKRVRDPNGRPIEVGQTVVVDTNEYKQIRAQVKHIGQDAIFLHNDSLMKYNGLFVVEPNDCQASTAPTSSSYAMPIQIGRTPQKKDLIGQTIMITSGKFKNQLATIKEADQTSIKVLMHTNSRQMSFNTKDQEGSDKSDSSSSMSSDGTQGRWTLVTKNESHKDPFSRVFGKNKGRTNRPQQQQQQQQPPPMYNQPMNPAYGNYNTYGTPYSYSPTSATPYGEAYSPYQSPPTNSPYQGTPSYSPDSRGYPQYDQNSY</sequence>
<dbReference type="Gene3D" id="3.30.70.940">
    <property type="entry name" value="NusG, N-terminal domain"/>
    <property type="match status" value="1"/>
</dbReference>
<keyword evidence="2" id="KW-0804">Transcription</keyword>
<dbReference type="RefSeq" id="XP_068366108.1">
    <property type="nucleotide sequence ID" value="XM_068499275.1"/>
</dbReference>
<feature type="domain" description="KOW" evidence="4">
    <location>
        <begin position="595"/>
        <end position="622"/>
    </location>
</feature>
<feature type="compositionally biased region" description="Polar residues" evidence="3">
    <location>
        <begin position="819"/>
        <end position="829"/>
    </location>
</feature>
<feature type="domain" description="KOW" evidence="4">
    <location>
        <begin position="669"/>
        <end position="696"/>
    </location>
</feature>
<feature type="compositionally biased region" description="Polar residues" evidence="3">
    <location>
        <begin position="732"/>
        <end position="742"/>
    </location>
</feature>
<dbReference type="InterPro" id="IPR036735">
    <property type="entry name" value="NGN_dom_sf"/>
</dbReference>
<dbReference type="Gene3D" id="2.30.30.30">
    <property type="match status" value="2"/>
</dbReference>
<dbReference type="PANTHER" id="PTHR11125:SF7">
    <property type="entry name" value="TRANSCRIPTION ELONGATION FACTOR SPT5"/>
    <property type="match status" value="1"/>
</dbReference>
<dbReference type="InterPro" id="IPR041977">
    <property type="entry name" value="KOW_Spt5_4"/>
</dbReference>
<protein>
    <recommendedName>
        <fullName evidence="4">KOW domain-containing protein</fullName>
    </recommendedName>
</protein>
<feature type="domain" description="KOW" evidence="4">
    <location>
        <begin position="472"/>
        <end position="499"/>
    </location>
</feature>
<name>A0A1J4KT58_9EUKA</name>
<accession>A0A1J4KT58</accession>
<gene>
    <name evidence="5" type="ORF">TRFO_16918</name>
</gene>
<dbReference type="GO" id="GO:0006357">
    <property type="term" value="P:regulation of transcription by RNA polymerase II"/>
    <property type="evidence" value="ECO:0007669"/>
    <property type="project" value="InterPro"/>
</dbReference>
<dbReference type="Pfam" id="PF03439">
    <property type="entry name" value="Spt5-NGN"/>
    <property type="match status" value="1"/>
</dbReference>
<feature type="domain" description="KOW" evidence="4">
    <location>
        <begin position="235"/>
        <end position="266"/>
    </location>
</feature>
<dbReference type="InterPro" id="IPR039659">
    <property type="entry name" value="SPT5"/>
</dbReference>
<dbReference type="Pfam" id="PF23042">
    <property type="entry name" value="KOW1_SPT5"/>
    <property type="match status" value="1"/>
</dbReference>
<evidence type="ECO:0000256" key="3">
    <source>
        <dbReference type="SAM" id="MobiDB-lite"/>
    </source>
</evidence>
<dbReference type="EMBL" id="MLAK01000550">
    <property type="protein sequence ID" value="OHT12972.1"/>
    <property type="molecule type" value="Genomic_DNA"/>
</dbReference>
<evidence type="ECO:0000259" key="4">
    <source>
        <dbReference type="SMART" id="SM00739"/>
    </source>
</evidence>
<dbReference type="CDD" id="cd06081">
    <property type="entry name" value="KOW_Spt5_1"/>
    <property type="match status" value="1"/>
</dbReference>
<feature type="compositionally biased region" description="Polar residues" evidence="3">
    <location>
        <begin position="704"/>
        <end position="713"/>
    </location>
</feature>
<dbReference type="Proteomes" id="UP000179807">
    <property type="component" value="Unassembled WGS sequence"/>
</dbReference>
<comment type="similarity">
    <text evidence="1">Belongs to the SPT5 family.</text>
</comment>
<evidence type="ECO:0000256" key="1">
    <source>
        <dbReference type="ARBA" id="ARBA00006956"/>
    </source>
</evidence>
<dbReference type="InterPro" id="IPR041973">
    <property type="entry name" value="KOW_Spt5_1"/>
</dbReference>
<dbReference type="OrthoDB" id="28901at2759"/>
<dbReference type="InterPro" id="IPR014722">
    <property type="entry name" value="Rib_uL2_dom2"/>
</dbReference>
<reference evidence="5" key="1">
    <citation type="submission" date="2016-10" db="EMBL/GenBank/DDBJ databases">
        <authorList>
            <person name="Benchimol M."/>
            <person name="Almeida L.G."/>
            <person name="Vasconcelos A.T."/>
            <person name="Perreira-Neves A."/>
            <person name="Rosa I.A."/>
            <person name="Tasca T."/>
            <person name="Bogo M.R."/>
            <person name="de Souza W."/>
        </authorList>
    </citation>
    <scope>NUCLEOTIDE SEQUENCE [LARGE SCALE GENOMIC DNA]</scope>
    <source>
        <strain evidence="5">K</strain>
    </source>
</reference>
<feature type="compositionally biased region" description="Polar residues" evidence="3">
    <location>
        <begin position="787"/>
        <end position="803"/>
    </location>
</feature>
<organism evidence="5 6">
    <name type="scientific">Tritrichomonas foetus</name>
    <dbReference type="NCBI Taxonomy" id="1144522"/>
    <lineage>
        <taxon>Eukaryota</taxon>
        <taxon>Metamonada</taxon>
        <taxon>Parabasalia</taxon>
        <taxon>Tritrichomonadida</taxon>
        <taxon>Tritrichomonadidae</taxon>
        <taxon>Tritrichomonas</taxon>
    </lineage>
</organism>
<dbReference type="GO" id="GO:0006368">
    <property type="term" value="P:transcription elongation by RNA polymerase II"/>
    <property type="evidence" value="ECO:0007669"/>
    <property type="project" value="TreeGrafter"/>
</dbReference>
<feature type="region of interest" description="Disordered" evidence="3">
    <location>
        <begin position="1"/>
        <end position="51"/>
    </location>
</feature>
<keyword evidence="6" id="KW-1185">Reference proteome</keyword>
<dbReference type="InterPro" id="IPR057936">
    <property type="entry name" value="KOWx_Spt5"/>
</dbReference>
<dbReference type="InterPro" id="IPR041978">
    <property type="entry name" value="KOW_Spt5_5"/>
</dbReference>
<dbReference type="Pfam" id="PF23037">
    <property type="entry name" value="KOWx_SPT5"/>
    <property type="match status" value="1"/>
</dbReference>
<dbReference type="PANTHER" id="PTHR11125">
    <property type="entry name" value="SUPPRESSOR OF TY 5"/>
    <property type="match status" value="1"/>
</dbReference>
<feature type="compositionally biased region" description="Acidic residues" evidence="3">
    <location>
        <begin position="26"/>
        <end position="51"/>
    </location>
</feature>
<dbReference type="InterPro" id="IPR005100">
    <property type="entry name" value="NGN-domain"/>
</dbReference>